<evidence type="ECO:0008006" key="4">
    <source>
        <dbReference type="Google" id="ProtNLM"/>
    </source>
</evidence>
<gene>
    <name evidence="2" type="ORF">BS50DRAFT_573971</name>
</gene>
<dbReference type="AlphaFoldDB" id="A0A2T2NQ94"/>
<keyword evidence="1" id="KW-0732">Signal</keyword>
<evidence type="ECO:0000313" key="3">
    <source>
        <dbReference type="Proteomes" id="UP000240883"/>
    </source>
</evidence>
<reference evidence="2 3" key="1">
    <citation type="journal article" date="2018" name="Front. Microbiol.">
        <title>Genome-Wide Analysis of Corynespora cassiicola Leaf Fall Disease Putative Effectors.</title>
        <authorList>
            <person name="Lopez D."/>
            <person name="Ribeiro S."/>
            <person name="Label P."/>
            <person name="Fumanal B."/>
            <person name="Venisse J.S."/>
            <person name="Kohler A."/>
            <person name="de Oliveira R.R."/>
            <person name="Labutti K."/>
            <person name="Lipzen A."/>
            <person name="Lail K."/>
            <person name="Bauer D."/>
            <person name="Ohm R.A."/>
            <person name="Barry K.W."/>
            <person name="Spatafora J."/>
            <person name="Grigoriev I.V."/>
            <person name="Martin F.M."/>
            <person name="Pujade-Renaud V."/>
        </authorList>
    </citation>
    <scope>NUCLEOTIDE SEQUENCE [LARGE SCALE GENOMIC DNA]</scope>
    <source>
        <strain evidence="2 3">Philippines</strain>
    </source>
</reference>
<dbReference type="EMBL" id="KZ678135">
    <property type="protein sequence ID" value="PSN67248.1"/>
    <property type="molecule type" value="Genomic_DNA"/>
</dbReference>
<dbReference type="Proteomes" id="UP000240883">
    <property type="component" value="Unassembled WGS sequence"/>
</dbReference>
<accession>A0A2T2NQ94</accession>
<feature type="chain" id="PRO_5015423943" description="Transglycosylase SLT domain-containing protein" evidence="1">
    <location>
        <begin position="20"/>
        <end position="220"/>
    </location>
</feature>
<sequence length="220" mass="23536">MHLTTPLLALAATLPLVLSSPLPSPESTIAHLSPKNATLSIAAAPTFYRGPWQNFPPMSSWLTFEDMFNRNKASMFATGDTGEDVGRIWNAIVECAKVGVDERVILGIIMQESHGNVGVITTTSPDGVPTAGLMQCSGCAGFPGRHGLSQDEITSMVRGGTNHFKANLRNWGDQWAASSIYPALREYNSGSVNPNDLSDGRGATASYVSDIAQRLQGWVD</sequence>
<proteinExistence type="predicted"/>
<feature type="signal peptide" evidence="1">
    <location>
        <begin position="1"/>
        <end position="19"/>
    </location>
</feature>
<dbReference type="OrthoDB" id="1193027at2759"/>
<dbReference type="InterPro" id="IPR023346">
    <property type="entry name" value="Lysozyme-like_dom_sf"/>
</dbReference>
<protein>
    <recommendedName>
        <fullName evidence="4">Transglycosylase SLT domain-containing protein</fullName>
    </recommendedName>
</protein>
<name>A0A2T2NQ94_CORCC</name>
<organism evidence="2 3">
    <name type="scientific">Corynespora cassiicola Philippines</name>
    <dbReference type="NCBI Taxonomy" id="1448308"/>
    <lineage>
        <taxon>Eukaryota</taxon>
        <taxon>Fungi</taxon>
        <taxon>Dikarya</taxon>
        <taxon>Ascomycota</taxon>
        <taxon>Pezizomycotina</taxon>
        <taxon>Dothideomycetes</taxon>
        <taxon>Pleosporomycetidae</taxon>
        <taxon>Pleosporales</taxon>
        <taxon>Corynesporascaceae</taxon>
        <taxon>Corynespora</taxon>
    </lineage>
</organism>
<dbReference type="Gene3D" id="1.10.530.10">
    <property type="match status" value="1"/>
</dbReference>
<evidence type="ECO:0000313" key="2">
    <source>
        <dbReference type="EMBL" id="PSN67248.1"/>
    </source>
</evidence>
<evidence type="ECO:0000256" key="1">
    <source>
        <dbReference type="SAM" id="SignalP"/>
    </source>
</evidence>
<dbReference type="SUPFAM" id="SSF53955">
    <property type="entry name" value="Lysozyme-like"/>
    <property type="match status" value="1"/>
</dbReference>
<keyword evidence="3" id="KW-1185">Reference proteome</keyword>